<evidence type="ECO:0000256" key="6">
    <source>
        <dbReference type="PIRSR" id="PIRSR000097-3"/>
    </source>
</evidence>
<dbReference type="InterPro" id="IPR036812">
    <property type="entry name" value="NAD(P)_OxRdtase_dom_sf"/>
</dbReference>
<feature type="binding site" evidence="5">
    <location>
        <position position="111"/>
    </location>
    <ligand>
        <name>substrate</name>
    </ligand>
</feature>
<feature type="site" description="Lowers pKa of active site Tyr" evidence="6">
    <location>
        <position position="78"/>
    </location>
</feature>
<dbReference type="InterPro" id="IPR018170">
    <property type="entry name" value="Aldo/ket_reductase_CS"/>
</dbReference>
<comment type="similarity">
    <text evidence="1">Belongs to the aldo/keto reductase family.</text>
</comment>
<evidence type="ECO:0000313" key="8">
    <source>
        <dbReference type="EMBL" id="RUP75265.1"/>
    </source>
</evidence>
<evidence type="ECO:0000256" key="1">
    <source>
        <dbReference type="ARBA" id="ARBA00007905"/>
    </source>
</evidence>
<dbReference type="PANTHER" id="PTHR43827:SF3">
    <property type="entry name" value="NADP-DEPENDENT OXIDOREDUCTASE DOMAIN-CONTAINING PROTEIN"/>
    <property type="match status" value="1"/>
</dbReference>
<dbReference type="Gene3D" id="3.20.20.100">
    <property type="entry name" value="NADP-dependent oxidoreductase domain"/>
    <property type="match status" value="1"/>
</dbReference>
<dbReference type="AlphaFoldDB" id="A0A3S0TWH1"/>
<dbReference type="SUPFAM" id="SSF51430">
    <property type="entry name" value="NAD(P)-linked oxidoreductase"/>
    <property type="match status" value="1"/>
</dbReference>
<proteinExistence type="inferred from homology"/>
<protein>
    <submittedName>
        <fullName evidence="8">Aldo/keto reductase</fullName>
    </submittedName>
</protein>
<evidence type="ECO:0000256" key="5">
    <source>
        <dbReference type="PIRSR" id="PIRSR000097-2"/>
    </source>
</evidence>
<dbReference type="Pfam" id="PF00248">
    <property type="entry name" value="Aldo_ket_red"/>
    <property type="match status" value="1"/>
</dbReference>
<evidence type="ECO:0000256" key="3">
    <source>
        <dbReference type="ARBA" id="ARBA00023002"/>
    </source>
</evidence>
<sequence length="273" mass="30973">MKLIETKLKLLNGVEIPLIGLGTYKLTDETETYQTVLTALQNGYRHIDTAQYYGNETIIGKAIKDSGVPRNEIFITSKIWNANHKYDAALQEVDNILQRLDIDYLDLCLIHWPTVDRNECFRALETAYKAKKIRAIGVSNFEVSHLQELMTISEVKPMVNQIELHPGLNNTAVVEFCQQNGIIVESWATLMQGKCVTNPTILKIAEKHQKSPAQVCLKWAVQQNIVVIPKSTHKERLIANTQLDDFMLDEADMATLFALPQERLGSDPNYVDF</sequence>
<feature type="active site" description="Proton donor" evidence="4">
    <location>
        <position position="53"/>
    </location>
</feature>
<dbReference type="GO" id="GO:0016616">
    <property type="term" value="F:oxidoreductase activity, acting on the CH-OH group of donors, NAD or NADP as acceptor"/>
    <property type="evidence" value="ECO:0007669"/>
    <property type="project" value="UniProtKB-ARBA"/>
</dbReference>
<dbReference type="PROSITE" id="PS00062">
    <property type="entry name" value="ALDOKETO_REDUCTASE_2"/>
    <property type="match status" value="1"/>
</dbReference>
<name>A0A3S0TWH1_9MOLU</name>
<dbReference type="InterPro" id="IPR023210">
    <property type="entry name" value="NADP_OxRdtase_dom"/>
</dbReference>
<dbReference type="Proteomes" id="UP000274545">
    <property type="component" value="Unassembled WGS sequence"/>
</dbReference>
<dbReference type="PROSITE" id="PS00798">
    <property type="entry name" value="ALDOKETO_REDUCTASE_1"/>
    <property type="match status" value="1"/>
</dbReference>
<evidence type="ECO:0000259" key="7">
    <source>
        <dbReference type="Pfam" id="PF00248"/>
    </source>
</evidence>
<dbReference type="FunFam" id="3.20.20.100:FF:000015">
    <property type="entry name" value="Oxidoreductase, aldo/keto reductase family"/>
    <property type="match status" value="1"/>
</dbReference>
<evidence type="ECO:0000256" key="4">
    <source>
        <dbReference type="PIRSR" id="PIRSR000097-1"/>
    </source>
</evidence>
<dbReference type="InterPro" id="IPR020471">
    <property type="entry name" value="AKR"/>
</dbReference>
<dbReference type="PRINTS" id="PR00069">
    <property type="entry name" value="ALDKETRDTASE"/>
</dbReference>
<organism evidence="8 9">
    <name type="scientific">Spiroplasma poulsonii</name>
    <dbReference type="NCBI Taxonomy" id="2138"/>
    <lineage>
        <taxon>Bacteria</taxon>
        <taxon>Bacillati</taxon>
        <taxon>Mycoplasmatota</taxon>
        <taxon>Mollicutes</taxon>
        <taxon>Entomoplasmatales</taxon>
        <taxon>Spiroplasmataceae</taxon>
        <taxon>Spiroplasma</taxon>
    </lineage>
</organism>
<dbReference type="CDD" id="cd19071">
    <property type="entry name" value="AKR_AKR1-5-like"/>
    <property type="match status" value="1"/>
</dbReference>
<dbReference type="PIRSF" id="PIRSF000097">
    <property type="entry name" value="AKR"/>
    <property type="match status" value="1"/>
</dbReference>
<reference evidence="8 9" key="1">
    <citation type="journal article" date="2019" name="Genome Biol. Evol.">
        <title>Toxin and genome evolution in a Drosophila defensive symbiosis.</title>
        <authorList>
            <person name="Ballinger M.J."/>
            <person name="Gawryluk R.M."/>
            <person name="Perlman S.J."/>
        </authorList>
    </citation>
    <scope>NUCLEOTIDE SEQUENCE [LARGE SCALE GENOMIC DNA]</scope>
    <source>
        <strain evidence="9">sNeo</strain>
    </source>
</reference>
<evidence type="ECO:0000313" key="9">
    <source>
        <dbReference type="Proteomes" id="UP000274545"/>
    </source>
</evidence>
<dbReference type="PROSITE" id="PS00063">
    <property type="entry name" value="ALDOKETO_REDUCTASE_3"/>
    <property type="match status" value="1"/>
</dbReference>
<dbReference type="EMBL" id="RAHC01000024">
    <property type="protein sequence ID" value="RUP75265.1"/>
    <property type="molecule type" value="Genomic_DNA"/>
</dbReference>
<keyword evidence="3" id="KW-0560">Oxidoreductase</keyword>
<dbReference type="PANTHER" id="PTHR43827">
    <property type="entry name" value="2,5-DIKETO-D-GLUCONIC ACID REDUCTASE"/>
    <property type="match status" value="1"/>
</dbReference>
<keyword evidence="2" id="KW-0521">NADP</keyword>
<accession>A0A3S0TWH1</accession>
<comment type="caution">
    <text evidence="8">The sequence shown here is derived from an EMBL/GenBank/DDBJ whole genome shotgun (WGS) entry which is preliminary data.</text>
</comment>
<evidence type="ECO:0000256" key="2">
    <source>
        <dbReference type="ARBA" id="ARBA00022857"/>
    </source>
</evidence>
<dbReference type="RefSeq" id="WP_127093479.1">
    <property type="nucleotide sequence ID" value="NZ_RAHC01000024.1"/>
</dbReference>
<feature type="domain" description="NADP-dependent oxidoreductase" evidence="7">
    <location>
        <begin position="19"/>
        <end position="256"/>
    </location>
</feature>
<gene>
    <name evidence="8" type="ORF">D6D54_08855</name>
</gene>